<name>R7ZM71_9BACT</name>
<dbReference type="STRING" id="1232681.ADIS_4372"/>
<dbReference type="PANTHER" id="PTHR33360">
    <property type="entry name" value="TRANSPOSASE FOR INSERTION SEQUENCE ELEMENT IS200"/>
    <property type="match status" value="1"/>
</dbReference>
<dbReference type="AlphaFoldDB" id="R7ZM71"/>
<organism evidence="2 3">
    <name type="scientific">Lunatimonas lonarensis</name>
    <dbReference type="NCBI Taxonomy" id="1232681"/>
    <lineage>
        <taxon>Bacteria</taxon>
        <taxon>Pseudomonadati</taxon>
        <taxon>Bacteroidota</taxon>
        <taxon>Cytophagia</taxon>
        <taxon>Cytophagales</taxon>
        <taxon>Cyclobacteriaceae</taxon>
    </lineage>
</organism>
<accession>R7ZM71</accession>
<dbReference type="GO" id="GO:0006313">
    <property type="term" value="P:DNA transposition"/>
    <property type="evidence" value="ECO:0007669"/>
    <property type="project" value="InterPro"/>
</dbReference>
<dbReference type="GO" id="GO:0003677">
    <property type="term" value="F:DNA binding"/>
    <property type="evidence" value="ECO:0007669"/>
    <property type="project" value="InterPro"/>
</dbReference>
<dbReference type="InterPro" id="IPR036515">
    <property type="entry name" value="Transposase_17_sf"/>
</dbReference>
<evidence type="ECO:0000313" key="3">
    <source>
        <dbReference type="Proteomes" id="UP000013909"/>
    </source>
</evidence>
<dbReference type="Pfam" id="PF01797">
    <property type="entry name" value="Y1_Tnp"/>
    <property type="match status" value="1"/>
</dbReference>
<proteinExistence type="predicted"/>
<dbReference type="RefSeq" id="WP_010856485.1">
    <property type="nucleotide sequence ID" value="NZ_AQHR01000110.1"/>
</dbReference>
<dbReference type="PATRIC" id="fig|1288963.3.peg.4361"/>
<gene>
    <name evidence="2" type="ORF">ADIS_4372</name>
</gene>
<reference evidence="2 3" key="1">
    <citation type="submission" date="2013-02" db="EMBL/GenBank/DDBJ databases">
        <title>A novel strain isolated from Lonar lake, Maharashtra, India.</title>
        <authorList>
            <person name="Singh A."/>
        </authorList>
    </citation>
    <scope>NUCLEOTIDE SEQUENCE [LARGE SCALE GENOMIC DNA]</scope>
    <source>
        <strain evidence="2 3">AK24</strain>
    </source>
</reference>
<sequence length="154" mass="18360">MVGTFSQIYIQYVFAVRRRENLLEKPWREEVFKYIAGIIKGKNQKPIIVNGVSDHIHVFVGLKPSMNICDLVRDIKNNSSNYINEQGYVKGKFSWQEGYGAFSYGHSQIERVYQYIANQEKHHEKKSFKEEYIGFLKKFEIQFNDKYLFDWIDQ</sequence>
<evidence type="ECO:0000313" key="2">
    <source>
        <dbReference type="EMBL" id="EON75201.1"/>
    </source>
</evidence>
<evidence type="ECO:0000259" key="1">
    <source>
        <dbReference type="SMART" id="SM01321"/>
    </source>
</evidence>
<dbReference type="EMBL" id="AQHR01000110">
    <property type="protein sequence ID" value="EON75201.1"/>
    <property type="molecule type" value="Genomic_DNA"/>
</dbReference>
<dbReference type="Gene3D" id="3.30.70.1290">
    <property type="entry name" value="Transposase IS200-like"/>
    <property type="match status" value="1"/>
</dbReference>
<dbReference type="OrthoDB" id="9797997at2"/>
<dbReference type="InterPro" id="IPR002686">
    <property type="entry name" value="Transposase_17"/>
</dbReference>
<dbReference type="GO" id="GO:0004803">
    <property type="term" value="F:transposase activity"/>
    <property type="evidence" value="ECO:0007669"/>
    <property type="project" value="InterPro"/>
</dbReference>
<comment type="caution">
    <text evidence="2">The sequence shown here is derived from an EMBL/GenBank/DDBJ whole genome shotgun (WGS) entry which is preliminary data.</text>
</comment>
<protein>
    <submittedName>
        <fullName evidence="2">Putative transposase</fullName>
    </submittedName>
</protein>
<dbReference type="PANTHER" id="PTHR33360:SF2">
    <property type="entry name" value="TRANSPOSASE FOR INSERTION SEQUENCE ELEMENT IS200"/>
    <property type="match status" value="1"/>
</dbReference>
<dbReference type="Proteomes" id="UP000013909">
    <property type="component" value="Unassembled WGS sequence"/>
</dbReference>
<dbReference type="SMART" id="SM01321">
    <property type="entry name" value="Y1_Tnp"/>
    <property type="match status" value="1"/>
</dbReference>
<dbReference type="SUPFAM" id="SSF143422">
    <property type="entry name" value="Transposase IS200-like"/>
    <property type="match status" value="1"/>
</dbReference>
<dbReference type="NCBIfam" id="NF033573">
    <property type="entry name" value="transpos_IS200"/>
    <property type="match status" value="1"/>
</dbReference>
<feature type="domain" description="Transposase IS200-like" evidence="1">
    <location>
        <begin position="5"/>
        <end position="119"/>
    </location>
</feature>
<keyword evidence="3" id="KW-1185">Reference proteome</keyword>